<dbReference type="SUPFAM" id="SSF47616">
    <property type="entry name" value="GST C-terminal domain-like"/>
    <property type="match status" value="1"/>
</dbReference>
<dbReference type="CDD" id="cd00570">
    <property type="entry name" value="GST_N_family"/>
    <property type="match status" value="1"/>
</dbReference>
<name>A0A1E4TFJ4_9ASCO</name>
<dbReference type="Proteomes" id="UP000095023">
    <property type="component" value="Unassembled WGS sequence"/>
</dbReference>
<dbReference type="InterPro" id="IPR050983">
    <property type="entry name" value="GST_Omega/HSP26"/>
</dbReference>
<dbReference type="GO" id="GO:0098754">
    <property type="term" value="P:detoxification"/>
    <property type="evidence" value="ECO:0007669"/>
    <property type="project" value="UniProtKB-ARBA"/>
</dbReference>
<gene>
    <name evidence="2" type="ORF">CANCADRAFT_107753</name>
</gene>
<dbReference type="PROSITE" id="PS50404">
    <property type="entry name" value="GST_NTER"/>
    <property type="match status" value="1"/>
</dbReference>
<accession>A0A1E4TFJ4</accession>
<protein>
    <recommendedName>
        <fullName evidence="1">GST N-terminal domain-containing protein</fullName>
    </recommendedName>
</protein>
<dbReference type="AlphaFoldDB" id="A0A1E4TFJ4"/>
<dbReference type="InterPro" id="IPR040079">
    <property type="entry name" value="Glutathione_S-Trfase"/>
</dbReference>
<keyword evidence="3" id="KW-1185">Reference proteome</keyword>
<dbReference type="PANTHER" id="PTHR43968">
    <property type="match status" value="1"/>
</dbReference>
<dbReference type="SFLD" id="SFLDG00358">
    <property type="entry name" value="Main_(cytGST)"/>
    <property type="match status" value="1"/>
</dbReference>
<dbReference type="InterPro" id="IPR005442">
    <property type="entry name" value="GST_omega"/>
</dbReference>
<evidence type="ECO:0000313" key="2">
    <source>
        <dbReference type="EMBL" id="ODV90534.1"/>
    </source>
</evidence>
<dbReference type="PRINTS" id="PR01625">
    <property type="entry name" value="GSTRNSFRASEO"/>
</dbReference>
<feature type="domain" description="GST N-terminal" evidence="1">
    <location>
        <begin position="1"/>
        <end position="80"/>
    </location>
</feature>
<reference evidence="3" key="1">
    <citation type="submission" date="2016-02" db="EMBL/GenBank/DDBJ databases">
        <title>Comparative genomics of biotechnologically important yeasts.</title>
        <authorList>
            <consortium name="DOE Joint Genome Institute"/>
            <person name="Riley R."/>
            <person name="Haridas S."/>
            <person name="Wolfe K.H."/>
            <person name="Lopes M.R."/>
            <person name="Hittinger C.T."/>
            <person name="Goker M."/>
            <person name="Salamov A."/>
            <person name="Wisecaver J."/>
            <person name="Long T.M."/>
            <person name="Aerts A.L."/>
            <person name="Barry K."/>
            <person name="Choi C."/>
            <person name="Clum A."/>
            <person name="Coughlan A.Y."/>
            <person name="Deshpande S."/>
            <person name="Douglass A.P."/>
            <person name="Hanson S.J."/>
            <person name="Klenk H.-P."/>
            <person name="Labutti K."/>
            <person name="Lapidus A."/>
            <person name="Lindquist E."/>
            <person name="Lipzen A."/>
            <person name="Meier-Kolthoff J.P."/>
            <person name="Ohm R.A."/>
            <person name="Otillar R.P."/>
            <person name="Pangilinan J."/>
            <person name="Peng Y."/>
            <person name="Rokas A."/>
            <person name="Rosa C.A."/>
            <person name="Scheuner C."/>
            <person name="Sibirny A.A."/>
            <person name="Slot J.C."/>
            <person name="Stielow J.B."/>
            <person name="Sun H."/>
            <person name="Kurtzman C.P."/>
            <person name="Blackwell M."/>
            <person name="Jeffries T.W."/>
            <person name="Grigoriev I.V."/>
        </authorList>
    </citation>
    <scope>NUCLEOTIDE SEQUENCE [LARGE SCALE GENOMIC DNA]</scope>
    <source>
        <strain evidence="3">NRRL Y-17796</strain>
    </source>
</reference>
<organism evidence="2 3">
    <name type="scientific">Tortispora caseinolytica NRRL Y-17796</name>
    <dbReference type="NCBI Taxonomy" id="767744"/>
    <lineage>
        <taxon>Eukaryota</taxon>
        <taxon>Fungi</taxon>
        <taxon>Dikarya</taxon>
        <taxon>Ascomycota</taxon>
        <taxon>Saccharomycotina</taxon>
        <taxon>Trigonopsidomycetes</taxon>
        <taxon>Trigonopsidales</taxon>
        <taxon>Trigonopsidaceae</taxon>
        <taxon>Tortispora</taxon>
    </lineage>
</organism>
<dbReference type="Gene3D" id="3.40.30.10">
    <property type="entry name" value="Glutaredoxin"/>
    <property type="match status" value="1"/>
</dbReference>
<dbReference type="GO" id="GO:0005737">
    <property type="term" value="C:cytoplasm"/>
    <property type="evidence" value="ECO:0007669"/>
    <property type="project" value="InterPro"/>
</dbReference>
<dbReference type="Gene3D" id="1.20.1050.10">
    <property type="match status" value="1"/>
</dbReference>
<evidence type="ECO:0000259" key="1">
    <source>
        <dbReference type="PROSITE" id="PS50404"/>
    </source>
</evidence>
<dbReference type="InterPro" id="IPR004045">
    <property type="entry name" value="Glutathione_S-Trfase_N"/>
</dbReference>
<dbReference type="OrthoDB" id="422574at2759"/>
<sequence>MSLTLYSAIICPYAARAWIALKIAGVDFELVNIDLFNKPDWYVKDINKLGKVPALKIGNEILIESAIITEYIADKYPEAKLWAPDPLDKAYGLLFAEKFGEHLSSFRYKVLSKGFENASLYKEAVDSVLPYLKLDSTKGPYFAGSATPTVTDILCAPFITRILTDFEYIYPKDVAKQVLDSVSGPEYDGFNTYANTLRNMKEIKETFDAYLDDNLARTKLWMKKQSENN</sequence>
<dbReference type="GO" id="GO:0004364">
    <property type="term" value="F:glutathione transferase activity"/>
    <property type="evidence" value="ECO:0007669"/>
    <property type="project" value="InterPro"/>
</dbReference>
<dbReference type="SFLD" id="SFLDS00019">
    <property type="entry name" value="Glutathione_Transferase_(cytos"/>
    <property type="match status" value="1"/>
</dbReference>
<dbReference type="InterPro" id="IPR036282">
    <property type="entry name" value="Glutathione-S-Trfase_C_sf"/>
</dbReference>
<dbReference type="PANTHER" id="PTHR43968:SF6">
    <property type="entry name" value="GLUTATHIONE S-TRANSFERASE OMEGA"/>
    <property type="match status" value="1"/>
</dbReference>
<dbReference type="EMBL" id="KV453842">
    <property type="protein sequence ID" value="ODV90534.1"/>
    <property type="molecule type" value="Genomic_DNA"/>
</dbReference>
<dbReference type="SUPFAM" id="SSF52833">
    <property type="entry name" value="Thioredoxin-like"/>
    <property type="match status" value="1"/>
</dbReference>
<evidence type="ECO:0000313" key="3">
    <source>
        <dbReference type="Proteomes" id="UP000095023"/>
    </source>
</evidence>
<dbReference type="Pfam" id="PF13417">
    <property type="entry name" value="GST_N_3"/>
    <property type="match status" value="1"/>
</dbReference>
<dbReference type="InterPro" id="IPR036249">
    <property type="entry name" value="Thioredoxin-like_sf"/>
</dbReference>
<proteinExistence type="predicted"/>